<comment type="similarity">
    <text evidence="1">Belongs to the peptidase C40 family.</text>
</comment>
<evidence type="ECO:0000256" key="4">
    <source>
        <dbReference type="ARBA" id="ARBA00022807"/>
    </source>
</evidence>
<keyword evidence="2" id="KW-0645">Protease</keyword>
<name>A0A0B6APZ6_PRIM2</name>
<keyword evidence="3" id="KW-0378">Hydrolase</keyword>
<gene>
    <name evidence="5" type="ORF">BG04_908</name>
</gene>
<dbReference type="PANTHER" id="PTHR47053">
    <property type="entry name" value="MUREIN DD-ENDOPEPTIDASE MEPH-RELATED"/>
    <property type="match status" value="1"/>
</dbReference>
<organism evidence="5 6">
    <name type="scientific">Priestia megaterium (strain ATCC 14581 / DSM 32 / CCUG 1817 / JCM 2506 / NBRC 15308 / NCIMB 9376 / NCTC 10342 / NRRL B-14308 / VKM B-512 / Ford 19)</name>
    <name type="common">Bacillus megaterium</name>
    <dbReference type="NCBI Taxonomy" id="1348623"/>
    <lineage>
        <taxon>Bacteria</taxon>
        <taxon>Bacillati</taxon>
        <taxon>Bacillota</taxon>
        <taxon>Bacilli</taxon>
        <taxon>Bacillales</taxon>
        <taxon>Bacillaceae</taxon>
        <taxon>Priestia</taxon>
    </lineage>
</organism>
<proteinExistence type="inferred from homology"/>
<dbReference type="MEROPS" id="C40.006"/>
<reference evidence="5 6" key="1">
    <citation type="journal article" date="2015" name="Genome Announc.">
        <title>Complete genome sequences for 35 biothreat assay-relevant bacillus species.</title>
        <authorList>
            <person name="Johnson S.L."/>
            <person name="Daligault H.E."/>
            <person name="Davenport K.W."/>
            <person name="Jaissle J."/>
            <person name="Frey K.G."/>
            <person name="Ladner J.T."/>
            <person name="Broomall S.M."/>
            <person name="Bishop-Lilly K.A."/>
            <person name="Bruce D.C."/>
            <person name="Gibbons H.S."/>
            <person name="Coyne S.R."/>
            <person name="Lo C.C."/>
            <person name="Meincke L."/>
            <person name="Munk A.C."/>
            <person name="Koroleva G.I."/>
            <person name="Rosenzweig C.N."/>
            <person name="Palacios G.F."/>
            <person name="Redden C.L."/>
            <person name="Minogue T.D."/>
            <person name="Chain P.S."/>
        </authorList>
    </citation>
    <scope>NUCLEOTIDE SEQUENCE [LARGE SCALE GENOMIC DNA]</scope>
    <source>
        <strain evidence="6">ATCC 14581 / DSM 32 / JCM 2506 / NBRC 15308 / NCIMB 9376 / NCTC 10342 / NRRL B-14308 / VKM B-512</strain>
    </source>
</reference>
<evidence type="ECO:0000313" key="6">
    <source>
        <dbReference type="Proteomes" id="UP000031829"/>
    </source>
</evidence>
<dbReference type="InterPro" id="IPR036366">
    <property type="entry name" value="PGBDSf"/>
</dbReference>
<evidence type="ECO:0000313" key="5">
    <source>
        <dbReference type="EMBL" id="AJI23197.1"/>
    </source>
</evidence>
<dbReference type="PROSITE" id="PS51935">
    <property type="entry name" value="NLPC_P60"/>
    <property type="match status" value="1"/>
</dbReference>
<dbReference type="GeneID" id="93644391"/>
<dbReference type="InterPro" id="IPR002477">
    <property type="entry name" value="Peptidoglycan-bd-like"/>
</dbReference>
<dbReference type="SUPFAM" id="SSF54001">
    <property type="entry name" value="Cysteine proteinases"/>
    <property type="match status" value="1"/>
</dbReference>
<dbReference type="PANTHER" id="PTHR47053:SF1">
    <property type="entry name" value="MUREIN DD-ENDOPEPTIDASE MEPH-RELATED"/>
    <property type="match status" value="1"/>
</dbReference>
<dbReference type="SUPFAM" id="SSF47090">
    <property type="entry name" value="PGBD-like"/>
    <property type="match status" value="1"/>
</dbReference>
<dbReference type="KEGG" id="bmeg:BG04_908"/>
<dbReference type="Gene3D" id="1.10.101.10">
    <property type="entry name" value="PGBD-like superfamily/PGBD"/>
    <property type="match status" value="1"/>
</dbReference>
<dbReference type="InterPro" id="IPR036365">
    <property type="entry name" value="PGBD-like_sf"/>
</dbReference>
<dbReference type="InterPro" id="IPR038765">
    <property type="entry name" value="Papain-like_cys_pep_sf"/>
</dbReference>
<dbReference type="Proteomes" id="UP000031829">
    <property type="component" value="Chromosome"/>
</dbReference>
<sequence>MKKVIAALTLAGVIVSTSPIVSQAALGDQTLRQGMNHQDVKQLQQTLKNKGYFKGNTTTYFGTVTTSAVKSFQRKNGLAADGIVGKGTYAKLGVSAKGKSPSSSARYNPNAVINKGKQYMGVRYRWGGTTPSGFDCSGFIGYAFKHGGGVQLPRTVAQIYQKGTRVSSPKAGDIVFFQTYTKGPSHAGIYLGNNQFLHCSSSKGVSISSLKESYWSKRYLGAKRM</sequence>
<evidence type="ECO:0000256" key="2">
    <source>
        <dbReference type="ARBA" id="ARBA00022670"/>
    </source>
</evidence>
<evidence type="ECO:0000256" key="1">
    <source>
        <dbReference type="ARBA" id="ARBA00007074"/>
    </source>
</evidence>
<dbReference type="HOGENOM" id="CLU_016043_1_6_9"/>
<dbReference type="InterPro" id="IPR000064">
    <property type="entry name" value="NLP_P60_dom"/>
</dbReference>
<dbReference type="AlphaFoldDB" id="A0A0B6APZ6"/>
<dbReference type="Pfam" id="PF01471">
    <property type="entry name" value="PG_binding_1"/>
    <property type="match status" value="1"/>
</dbReference>
<accession>A0A0B6APZ6</accession>
<protein>
    <submittedName>
        <fullName evidence="5">Putative peptidoglycan binding domain protein</fullName>
    </submittedName>
</protein>
<dbReference type="GO" id="GO:0006508">
    <property type="term" value="P:proteolysis"/>
    <property type="evidence" value="ECO:0007669"/>
    <property type="project" value="UniProtKB-KW"/>
</dbReference>
<dbReference type="EMBL" id="CP009920">
    <property type="protein sequence ID" value="AJI23197.1"/>
    <property type="molecule type" value="Genomic_DNA"/>
</dbReference>
<dbReference type="GO" id="GO:0008234">
    <property type="term" value="F:cysteine-type peptidase activity"/>
    <property type="evidence" value="ECO:0007669"/>
    <property type="project" value="UniProtKB-KW"/>
</dbReference>
<dbReference type="Gene3D" id="3.90.1720.10">
    <property type="entry name" value="endopeptidase domain like (from Nostoc punctiforme)"/>
    <property type="match status" value="1"/>
</dbReference>
<keyword evidence="4" id="KW-0788">Thiol protease</keyword>
<dbReference type="InterPro" id="IPR051202">
    <property type="entry name" value="Peptidase_C40"/>
</dbReference>
<dbReference type="Pfam" id="PF00877">
    <property type="entry name" value="NLPC_P60"/>
    <property type="match status" value="1"/>
</dbReference>
<dbReference type="RefSeq" id="WP_016765281.1">
    <property type="nucleotide sequence ID" value="NZ_BCVB01000001.1"/>
</dbReference>
<evidence type="ECO:0000256" key="3">
    <source>
        <dbReference type="ARBA" id="ARBA00022801"/>
    </source>
</evidence>